<protein>
    <submittedName>
        <fullName evidence="7">Uncharacterized protein</fullName>
    </submittedName>
</protein>
<dbReference type="Proteomes" id="UP000007431">
    <property type="component" value="Unassembled WGS sequence"/>
</dbReference>
<dbReference type="AlphaFoldDB" id="D8Q2X5"/>
<dbReference type="InParanoid" id="D8Q2X5"/>
<dbReference type="KEGG" id="scm:SCHCO_02617482"/>
<evidence type="ECO:0000256" key="6">
    <source>
        <dbReference type="SAM" id="SignalP"/>
    </source>
</evidence>
<sequence length="129" mass="13488">MLAATLLSLAAVASAAVVHQRAYPSGDVTCGSNTYSVDEVKAAVQNGVDHLDNPIGDNSYPHAFHNYEGLDLYCSGDSDYSEFPILKSGDYDGDSPGADRVIFADNGDYCAVVTHTGASGNNFVSCEGD</sequence>
<dbReference type="InterPro" id="IPR000026">
    <property type="entry name" value="N1-like"/>
</dbReference>
<dbReference type="VEuPathDB" id="FungiDB:SCHCODRAFT_02617482"/>
<dbReference type="RefSeq" id="XP_003032502.1">
    <property type="nucleotide sequence ID" value="XM_003032456.1"/>
</dbReference>
<dbReference type="Pfam" id="PF00545">
    <property type="entry name" value="Ribonuclease"/>
    <property type="match status" value="1"/>
</dbReference>
<dbReference type="PANTHER" id="PTHR42104:SF1">
    <property type="entry name" value="EXTRACELLULAR GUANYL-SPECIFIC RIBONUCLEASE RNTA (AFU_ORTHOLOGUE AFUA_4G03230)"/>
    <property type="match status" value="1"/>
</dbReference>
<keyword evidence="8" id="KW-1185">Reference proteome</keyword>
<dbReference type="GeneID" id="9592781"/>
<dbReference type="OMA" id="KGWSLHE"/>
<keyword evidence="1" id="KW-0540">Nuclease</keyword>
<evidence type="ECO:0000313" key="8">
    <source>
        <dbReference type="Proteomes" id="UP000007431"/>
    </source>
</evidence>
<dbReference type="InterPro" id="IPR016191">
    <property type="entry name" value="Ribonuclease/ribotoxin"/>
</dbReference>
<evidence type="ECO:0000256" key="2">
    <source>
        <dbReference type="ARBA" id="ARBA00022759"/>
    </source>
</evidence>
<evidence type="ECO:0000256" key="4">
    <source>
        <dbReference type="ARBA" id="ARBA00023157"/>
    </source>
</evidence>
<evidence type="ECO:0000256" key="5">
    <source>
        <dbReference type="ARBA" id="ARBA00023239"/>
    </source>
</evidence>
<keyword evidence="3" id="KW-0378">Hydrolase</keyword>
<dbReference type="Gene3D" id="3.10.450.30">
    <property type="entry name" value="Microbial ribonucleases"/>
    <property type="match status" value="1"/>
</dbReference>
<dbReference type="SUPFAM" id="SSF53933">
    <property type="entry name" value="Microbial ribonucleases"/>
    <property type="match status" value="1"/>
</dbReference>
<evidence type="ECO:0000313" key="7">
    <source>
        <dbReference type="EMBL" id="EFI97599.1"/>
    </source>
</evidence>
<evidence type="ECO:0000256" key="1">
    <source>
        <dbReference type="ARBA" id="ARBA00022722"/>
    </source>
</evidence>
<keyword evidence="2" id="KW-0255">Endonuclease</keyword>
<dbReference type="GO" id="GO:0003723">
    <property type="term" value="F:RNA binding"/>
    <property type="evidence" value="ECO:0007669"/>
    <property type="project" value="InterPro"/>
</dbReference>
<accession>D8Q2X5</accession>
<reference evidence="7 8" key="1">
    <citation type="journal article" date="2010" name="Nat. Biotechnol.">
        <title>Genome sequence of the model mushroom Schizophyllum commune.</title>
        <authorList>
            <person name="Ohm R.A."/>
            <person name="de Jong J.F."/>
            <person name="Lugones L.G."/>
            <person name="Aerts A."/>
            <person name="Kothe E."/>
            <person name="Stajich J.E."/>
            <person name="de Vries R.P."/>
            <person name="Record E."/>
            <person name="Levasseur A."/>
            <person name="Baker S.E."/>
            <person name="Bartholomew K.A."/>
            <person name="Coutinho P.M."/>
            <person name="Erdmann S."/>
            <person name="Fowler T.J."/>
            <person name="Gathman A.C."/>
            <person name="Lombard V."/>
            <person name="Henrissat B."/>
            <person name="Knabe N."/>
            <person name="Kuees U."/>
            <person name="Lilly W.W."/>
            <person name="Lindquist E."/>
            <person name="Lucas S."/>
            <person name="Magnuson J.K."/>
            <person name="Piumi F."/>
            <person name="Raudaskoski M."/>
            <person name="Salamov A."/>
            <person name="Schmutz J."/>
            <person name="Schwarze F.W.M.R."/>
            <person name="vanKuyk P.A."/>
            <person name="Horton J.S."/>
            <person name="Grigoriev I.V."/>
            <person name="Woesten H.A.B."/>
        </authorList>
    </citation>
    <scope>NUCLEOTIDE SEQUENCE [LARGE SCALE GENOMIC DNA]</scope>
    <source>
        <strain evidence="8">H4-8 / FGSC 9210</strain>
    </source>
</reference>
<evidence type="ECO:0000256" key="3">
    <source>
        <dbReference type="ARBA" id="ARBA00022801"/>
    </source>
</evidence>
<name>D8Q2X5_SCHCM</name>
<dbReference type="eggNOG" id="ENOG502SA4T">
    <property type="taxonomic scope" value="Eukaryota"/>
</dbReference>
<feature type="chain" id="PRO_5012271588" evidence="6">
    <location>
        <begin position="16"/>
        <end position="129"/>
    </location>
</feature>
<dbReference type="GO" id="GO:0004521">
    <property type="term" value="F:RNA endonuclease activity"/>
    <property type="evidence" value="ECO:0007669"/>
    <property type="project" value="InterPro"/>
</dbReference>
<keyword evidence="6" id="KW-0732">Signal</keyword>
<keyword evidence="4" id="KW-1015">Disulfide bond</keyword>
<dbReference type="PANTHER" id="PTHR42104">
    <property type="entry name" value="EXTRACELLULAR GUANYL-SPECIFIC RIBONUCLEASE RNTA (AFU_ORTHOLOGUE AFUA_4G03230)"/>
    <property type="match status" value="1"/>
</dbReference>
<gene>
    <name evidence="7" type="ORF">SCHCODRAFT_54661</name>
</gene>
<dbReference type="GO" id="GO:0016787">
    <property type="term" value="F:hydrolase activity"/>
    <property type="evidence" value="ECO:0007669"/>
    <property type="project" value="UniProtKB-KW"/>
</dbReference>
<keyword evidence="5" id="KW-0456">Lyase</keyword>
<organism evidence="8">
    <name type="scientific">Schizophyllum commune (strain H4-8 / FGSC 9210)</name>
    <name type="common">Split gill fungus</name>
    <dbReference type="NCBI Taxonomy" id="578458"/>
    <lineage>
        <taxon>Eukaryota</taxon>
        <taxon>Fungi</taxon>
        <taxon>Dikarya</taxon>
        <taxon>Basidiomycota</taxon>
        <taxon>Agaricomycotina</taxon>
        <taxon>Agaricomycetes</taxon>
        <taxon>Agaricomycetidae</taxon>
        <taxon>Agaricales</taxon>
        <taxon>Schizophyllaceae</taxon>
        <taxon>Schizophyllum</taxon>
    </lineage>
</organism>
<dbReference type="HOGENOM" id="CLU_111658_1_0_1"/>
<dbReference type="EMBL" id="GL377305">
    <property type="protein sequence ID" value="EFI97599.1"/>
    <property type="molecule type" value="Genomic_DNA"/>
</dbReference>
<feature type="signal peptide" evidence="6">
    <location>
        <begin position="1"/>
        <end position="15"/>
    </location>
</feature>
<proteinExistence type="predicted"/>
<dbReference type="GO" id="GO:0016829">
    <property type="term" value="F:lyase activity"/>
    <property type="evidence" value="ECO:0007669"/>
    <property type="project" value="UniProtKB-KW"/>
</dbReference>
<dbReference type="OrthoDB" id="5425539at2759"/>